<protein>
    <submittedName>
        <fullName evidence="2">Uncharacterized protein</fullName>
    </submittedName>
</protein>
<dbReference type="RefSeq" id="WP_273599640.1">
    <property type="nucleotide sequence ID" value="NZ_JAQQXT010000003.1"/>
</dbReference>
<feature type="region of interest" description="Disordered" evidence="1">
    <location>
        <begin position="1"/>
        <end position="63"/>
    </location>
</feature>
<dbReference type="EMBL" id="JAQQXT010000003">
    <property type="protein sequence ID" value="MDC8771338.1"/>
    <property type="molecule type" value="Genomic_DNA"/>
</dbReference>
<reference evidence="2 3" key="1">
    <citation type="submission" date="2022-10" db="EMBL/GenBank/DDBJ databases">
        <title>Paucibacter sp. hw1 Genome sequencing.</title>
        <authorList>
            <person name="Park S."/>
        </authorList>
    </citation>
    <scope>NUCLEOTIDE SEQUENCE [LARGE SCALE GENOMIC DNA]</scope>
    <source>
        <strain evidence="3">hw1</strain>
    </source>
</reference>
<accession>A0ABT5KBS6</accession>
<organism evidence="2 3">
    <name type="scientific">Roseateles albus</name>
    <dbReference type="NCBI Taxonomy" id="2987525"/>
    <lineage>
        <taxon>Bacteria</taxon>
        <taxon>Pseudomonadati</taxon>
        <taxon>Pseudomonadota</taxon>
        <taxon>Betaproteobacteria</taxon>
        <taxon>Burkholderiales</taxon>
        <taxon>Sphaerotilaceae</taxon>
        <taxon>Roseateles</taxon>
    </lineage>
</organism>
<proteinExistence type="predicted"/>
<sequence length="170" mass="17775">MVTSTPRKSSAASSVRTAAPTKTAKTAKTGKSAVAAKASKPAKRGTAASEEAAPQALEEPSAQPSLRFMHSQAMRKQTLKVLSAMEQADAPGEHRAALADMVVVLMTAGMDFYFLAPLKQAKAGFVIQQSANLGMVGVQQLMGGVIRNIIGRMDGPALLSVCGSIRSMMR</sequence>
<evidence type="ECO:0000313" key="2">
    <source>
        <dbReference type="EMBL" id="MDC8771338.1"/>
    </source>
</evidence>
<gene>
    <name evidence="2" type="ORF">PRZ03_07120</name>
</gene>
<evidence type="ECO:0000256" key="1">
    <source>
        <dbReference type="SAM" id="MobiDB-lite"/>
    </source>
</evidence>
<keyword evidence="3" id="KW-1185">Reference proteome</keyword>
<dbReference type="Proteomes" id="UP001221189">
    <property type="component" value="Unassembled WGS sequence"/>
</dbReference>
<comment type="caution">
    <text evidence="2">The sequence shown here is derived from an EMBL/GenBank/DDBJ whole genome shotgun (WGS) entry which is preliminary data.</text>
</comment>
<feature type="compositionally biased region" description="Low complexity" evidence="1">
    <location>
        <begin position="17"/>
        <end position="39"/>
    </location>
</feature>
<feature type="compositionally biased region" description="Polar residues" evidence="1">
    <location>
        <begin position="1"/>
        <end position="16"/>
    </location>
</feature>
<evidence type="ECO:0000313" key="3">
    <source>
        <dbReference type="Proteomes" id="UP001221189"/>
    </source>
</evidence>
<name>A0ABT5KBS6_9BURK</name>